<dbReference type="Pfam" id="PF03478">
    <property type="entry name" value="Beta-prop_KIB1-4"/>
    <property type="match status" value="1"/>
</dbReference>
<dbReference type="InterPro" id="IPR001810">
    <property type="entry name" value="F-box_dom"/>
</dbReference>
<feature type="domain" description="F-box" evidence="1">
    <location>
        <begin position="1"/>
        <end position="49"/>
    </location>
</feature>
<protein>
    <recommendedName>
        <fullName evidence="1">F-box domain-containing protein</fullName>
    </recommendedName>
</protein>
<dbReference type="EMBL" id="WHWC01000014">
    <property type="protein sequence ID" value="KAG8370538.1"/>
    <property type="molecule type" value="Genomic_DNA"/>
</dbReference>
<gene>
    <name evidence="2" type="ORF">BUALT_Bualt14G0127400</name>
</gene>
<dbReference type="SUPFAM" id="SSF81383">
    <property type="entry name" value="F-box domain"/>
    <property type="match status" value="1"/>
</dbReference>
<keyword evidence="3" id="KW-1185">Reference proteome</keyword>
<reference evidence="2" key="1">
    <citation type="submission" date="2019-10" db="EMBL/GenBank/DDBJ databases">
        <authorList>
            <person name="Zhang R."/>
            <person name="Pan Y."/>
            <person name="Wang J."/>
            <person name="Ma R."/>
            <person name="Yu S."/>
        </authorList>
    </citation>
    <scope>NUCLEOTIDE SEQUENCE</scope>
    <source>
        <strain evidence="2">LA-IB0</strain>
        <tissue evidence="2">Leaf</tissue>
    </source>
</reference>
<dbReference type="Pfam" id="PF00646">
    <property type="entry name" value="F-box"/>
    <property type="match status" value="1"/>
</dbReference>
<dbReference type="AlphaFoldDB" id="A0AAV6WUB7"/>
<comment type="caution">
    <text evidence="2">The sequence shown here is derived from an EMBL/GenBank/DDBJ whole genome shotgun (WGS) entry which is preliminary data.</text>
</comment>
<evidence type="ECO:0000313" key="2">
    <source>
        <dbReference type="EMBL" id="KAG8370538.1"/>
    </source>
</evidence>
<dbReference type="SMART" id="SM00256">
    <property type="entry name" value="FBOX"/>
    <property type="match status" value="1"/>
</dbReference>
<dbReference type="PANTHER" id="PTHR33127:SF5">
    <property type="entry name" value="TRANSMEMBRANE PROTEIN"/>
    <property type="match status" value="1"/>
</dbReference>
<name>A0AAV6WUB7_9LAMI</name>
<dbReference type="InterPro" id="IPR036047">
    <property type="entry name" value="F-box-like_dom_sf"/>
</dbReference>
<sequence length="316" mass="37289">MDWTDLPGELLNLVLSKLFPKDRKTLGVVCKSWRAVANRFPWLMYYQRSERKWKFIQSNSNDVSNRDFPKLYGAEIRCSKYGCFFHPPTSPQCFIFGIADHDKSTNLPIGMLKQEEDKWTSYCYCSNKFPFLVSSCTPVLHRGFVYCLDMNGNIGTFDINGQFSRRSWVVYTKCLSPPRRRCTIKQHFLFKIYGKKKMIFVVFVEHDERKVNVFRLLEPEMKWESVEDLGDKMLWVSHSAAFAETAPKKSMANRIYFPMFHGDKGVFYSLNTRKYHSFEVDYTNINSYGLKEFRFATWYTPLPTLELAEQLTTWHP</sequence>
<dbReference type="CDD" id="cd09917">
    <property type="entry name" value="F-box_SF"/>
    <property type="match status" value="1"/>
</dbReference>
<proteinExistence type="predicted"/>
<accession>A0AAV6WUB7</accession>
<evidence type="ECO:0000259" key="1">
    <source>
        <dbReference type="PROSITE" id="PS50181"/>
    </source>
</evidence>
<dbReference type="Proteomes" id="UP000826271">
    <property type="component" value="Unassembled WGS sequence"/>
</dbReference>
<dbReference type="Gene3D" id="1.20.1280.50">
    <property type="match status" value="1"/>
</dbReference>
<dbReference type="PROSITE" id="PS50181">
    <property type="entry name" value="FBOX"/>
    <property type="match status" value="1"/>
</dbReference>
<dbReference type="InterPro" id="IPR005174">
    <property type="entry name" value="KIB1-4_b-propeller"/>
</dbReference>
<dbReference type="PANTHER" id="PTHR33127">
    <property type="entry name" value="TRANSMEMBRANE PROTEIN"/>
    <property type="match status" value="1"/>
</dbReference>
<evidence type="ECO:0000313" key="3">
    <source>
        <dbReference type="Proteomes" id="UP000826271"/>
    </source>
</evidence>
<organism evidence="2 3">
    <name type="scientific">Buddleja alternifolia</name>
    <dbReference type="NCBI Taxonomy" id="168488"/>
    <lineage>
        <taxon>Eukaryota</taxon>
        <taxon>Viridiplantae</taxon>
        <taxon>Streptophyta</taxon>
        <taxon>Embryophyta</taxon>
        <taxon>Tracheophyta</taxon>
        <taxon>Spermatophyta</taxon>
        <taxon>Magnoliopsida</taxon>
        <taxon>eudicotyledons</taxon>
        <taxon>Gunneridae</taxon>
        <taxon>Pentapetalae</taxon>
        <taxon>asterids</taxon>
        <taxon>lamiids</taxon>
        <taxon>Lamiales</taxon>
        <taxon>Scrophulariaceae</taxon>
        <taxon>Buddlejeae</taxon>
        <taxon>Buddleja</taxon>
    </lineage>
</organism>